<evidence type="ECO:0000259" key="6">
    <source>
        <dbReference type="Pfam" id="PF13802"/>
    </source>
</evidence>
<dbReference type="SUPFAM" id="SSF74650">
    <property type="entry name" value="Galactose mutarotase-like"/>
    <property type="match status" value="1"/>
</dbReference>
<dbReference type="Gene3D" id="3.20.20.80">
    <property type="entry name" value="Glycosidases"/>
    <property type="match status" value="2"/>
</dbReference>
<dbReference type="SUPFAM" id="SSF51011">
    <property type="entry name" value="Glycosyl hydrolase domain"/>
    <property type="match status" value="1"/>
</dbReference>
<feature type="domain" description="Glycoside hydrolase family 31 TIM barrel" evidence="5">
    <location>
        <begin position="249"/>
        <end position="584"/>
    </location>
</feature>
<name>A0A6H1U464_9CYAN</name>
<feature type="domain" description="Glycoside hydrolase family 31 N-terminal" evidence="6">
    <location>
        <begin position="40"/>
        <end position="207"/>
    </location>
</feature>
<dbReference type="InterPro" id="IPR000322">
    <property type="entry name" value="Glyco_hydro_31_TIM"/>
</dbReference>
<dbReference type="Pfam" id="PF13802">
    <property type="entry name" value="Gal_mutarotas_2"/>
    <property type="match status" value="1"/>
</dbReference>
<protein>
    <submittedName>
        <fullName evidence="9">DUF4968 domain-containing protein</fullName>
    </submittedName>
</protein>
<proteinExistence type="inferred from homology"/>
<accession>A0A6H1U464</accession>
<evidence type="ECO:0000259" key="7">
    <source>
        <dbReference type="Pfam" id="PF17137"/>
    </source>
</evidence>
<dbReference type="KEGG" id="oxy:HCG48_06780"/>
<dbReference type="InterPro" id="IPR017853">
    <property type="entry name" value="GH"/>
</dbReference>
<dbReference type="PANTHER" id="PTHR22762">
    <property type="entry name" value="ALPHA-GLUCOSIDASE"/>
    <property type="match status" value="1"/>
</dbReference>
<evidence type="ECO:0000313" key="9">
    <source>
        <dbReference type="EMBL" id="QIZ73634.1"/>
    </source>
</evidence>
<evidence type="ECO:0000259" key="8">
    <source>
        <dbReference type="Pfam" id="PF21365"/>
    </source>
</evidence>
<dbReference type="Gene3D" id="2.60.40.1180">
    <property type="entry name" value="Golgi alpha-mannosidase II"/>
    <property type="match status" value="2"/>
</dbReference>
<keyword evidence="10" id="KW-1185">Reference proteome</keyword>
<evidence type="ECO:0000313" key="10">
    <source>
        <dbReference type="Proteomes" id="UP000500857"/>
    </source>
</evidence>
<dbReference type="InterPro" id="IPR030458">
    <property type="entry name" value="Glyco_hydro_31_AS"/>
</dbReference>
<reference evidence="9 10" key="1">
    <citation type="submission" date="2020-04" db="EMBL/GenBank/DDBJ databases">
        <authorList>
            <person name="Basu S."/>
            <person name="Maruthanayagam V."/>
            <person name="Chakraborty S."/>
            <person name="Pramanik A."/>
            <person name="Mukherjee J."/>
            <person name="Brink B."/>
        </authorList>
    </citation>
    <scope>NUCLEOTIDE SEQUENCE [LARGE SCALE GENOMIC DNA]</scope>
    <source>
        <strain evidence="9 10">AP17</strain>
    </source>
</reference>
<dbReference type="InterPro" id="IPR013780">
    <property type="entry name" value="Glyco_hydro_b"/>
</dbReference>
<feature type="domain" description="Glycosyl hydrolase family 31 C-terminal" evidence="8">
    <location>
        <begin position="592"/>
        <end position="678"/>
    </location>
</feature>
<dbReference type="CDD" id="cd06604">
    <property type="entry name" value="GH31_glucosidase_II_MalA"/>
    <property type="match status" value="1"/>
</dbReference>
<dbReference type="PANTHER" id="PTHR22762:SF166">
    <property type="entry name" value="ALPHA-GLUCOSIDASE"/>
    <property type="match status" value="1"/>
</dbReference>
<keyword evidence="3 4" id="KW-0326">Glycosidase</keyword>
<dbReference type="Pfam" id="PF01055">
    <property type="entry name" value="Glyco_hydro_31_2nd"/>
    <property type="match status" value="1"/>
</dbReference>
<evidence type="ECO:0000259" key="5">
    <source>
        <dbReference type="Pfam" id="PF01055"/>
    </source>
</evidence>
<dbReference type="CDD" id="cd14752">
    <property type="entry name" value="GH31_N"/>
    <property type="match status" value="1"/>
</dbReference>
<feature type="domain" description="DUF5110" evidence="7">
    <location>
        <begin position="695"/>
        <end position="766"/>
    </location>
</feature>
<dbReference type="InterPro" id="IPR033403">
    <property type="entry name" value="DUF5110"/>
</dbReference>
<keyword evidence="2 4" id="KW-0378">Hydrolase</keyword>
<organism evidence="9 10">
    <name type="scientific">Oxynema aestuarii AP17</name>
    <dbReference type="NCBI Taxonomy" id="2064643"/>
    <lineage>
        <taxon>Bacteria</taxon>
        <taxon>Bacillati</taxon>
        <taxon>Cyanobacteriota</taxon>
        <taxon>Cyanophyceae</taxon>
        <taxon>Oscillatoriophycideae</taxon>
        <taxon>Oscillatoriales</taxon>
        <taxon>Oscillatoriaceae</taxon>
        <taxon>Oxynema</taxon>
        <taxon>Oxynema aestuarii</taxon>
    </lineage>
</organism>
<sequence>MLENFRQLPRNDRPVSVLGGVRSLHTHGRHVDFDCGEAKIRVGVLAPNLVRVRLSPDGQWKPRRSWAIAAEDESWTPTGFELSETPEEIAIATECMEVRVRRESGLLACIDPQGREFARDLAPGMHWRDRRVAAVKAIEAQECFYGLGQRTGLLEKRGTVATNWTVDSLDYDLLTDEMYQAIPFLMVLRPGLTYGIFLNSTYWSRFDLGEADPNCWRMETDGGELDYYIIYGSQPSAVVATYTQLTGRPPLPPKWAIGYHQSRWSYESQDEVRAIAREFRDRRIPCDVIHLDIDYMRGYRVFTWHPHRFSDPAALVADLRAEGFKTVTIVDPGIKYEPDADYEVFDGAIASDYLVRDRSGKLFHGYVWPDKAVFPDFVRPEVRQWWGDLHQPLTEIGIAGIWNDMNEPAIADRPFGDPGTKIWFPEDAPQGPPEEGATHAEVHNLYGHLMARSSSEAMERHRPEARSFVLTRSGYAGIGRWSAVWMGDNQSRWEYLEMSLPMLCNMGLSGVPFVGCDIGGFFGNATPELFARWMQVGMLYPLMRGHSALGTRSHEPWCFGDRVEQICREFIELRYRLLPYFYTLFWEATTAGTPILRPLLYEFPDDEQTYTIADRVMVGPWLMAAPVCRPGVSTQAVYLPAGVWYDWWTGQHYRGPTQILAEAPLERMPLYVRAGAVIPLAQVGQFVGEGAGDRLTVNVWPPGESGLPTTFIHYEDDGESFGYREGDWATTTYRVRQGDREIVVEIGERQGHWTPPSREAVVEVVGIGRQSFEDDGRSRSLVFPL</sequence>
<dbReference type="InterPro" id="IPR048395">
    <property type="entry name" value="Glyco_hydro_31_C"/>
</dbReference>
<dbReference type="Proteomes" id="UP000500857">
    <property type="component" value="Chromosome"/>
</dbReference>
<dbReference type="GO" id="GO:0030246">
    <property type="term" value="F:carbohydrate binding"/>
    <property type="evidence" value="ECO:0007669"/>
    <property type="project" value="InterPro"/>
</dbReference>
<evidence type="ECO:0000256" key="2">
    <source>
        <dbReference type="ARBA" id="ARBA00022801"/>
    </source>
</evidence>
<comment type="similarity">
    <text evidence="1 4">Belongs to the glycosyl hydrolase 31 family.</text>
</comment>
<evidence type="ECO:0000256" key="3">
    <source>
        <dbReference type="ARBA" id="ARBA00023295"/>
    </source>
</evidence>
<gene>
    <name evidence="9" type="ORF">HCG48_06780</name>
</gene>
<dbReference type="InterPro" id="IPR025887">
    <property type="entry name" value="Glyco_hydro_31_N_dom"/>
</dbReference>
<evidence type="ECO:0000256" key="1">
    <source>
        <dbReference type="ARBA" id="ARBA00007806"/>
    </source>
</evidence>
<dbReference type="Gene3D" id="2.60.40.1760">
    <property type="entry name" value="glycosyl hydrolase (family 31)"/>
    <property type="match status" value="1"/>
</dbReference>
<evidence type="ECO:0000256" key="4">
    <source>
        <dbReference type="RuleBase" id="RU361185"/>
    </source>
</evidence>
<dbReference type="Pfam" id="PF17137">
    <property type="entry name" value="DUF5110"/>
    <property type="match status" value="1"/>
</dbReference>
<dbReference type="Pfam" id="PF21365">
    <property type="entry name" value="Glyco_hydro_31_3rd"/>
    <property type="match status" value="1"/>
</dbReference>
<dbReference type="InterPro" id="IPR011013">
    <property type="entry name" value="Gal_mutarotase_sf_dom"/>
</dbReference>
<dbReference type="AlphaFoldDB" id="A0A6H1U464"/>
<dbReference type="PROSITE" id="PS00129">
    <property type="entry name" value="GLYCOSYL_HYDROL_F31_1"/>
    <property type="match status" value="1"/>
</dbReference>
<dbReference type="EMBL" id="CP051167">
    <property type="protein sequence ID" value="QIZ73634.1"/>
    <property type="molecule type" value="Genomic_DNA"/>
</dbReference>
<dbReference type="GO" id="GO:0004553">
    <property type="term" value="F:hydrolase activity, hydrolyzing O-glycosyl compounds"/>
    <property type="evidence" value="ECO:0007669"/>
    <property type="project" value="InterPro"/>
</dbReference>
<dbReference type="SUPFAM" id="SSF51445">
    <property type="entry name" value="(Trans)glycosidases"/>
    <property type="match status" value="1"/>
</dbReference>
<dbReference type="GO" id="GO:0005975">
    <property type="term" value="P:carbohydrate metabolic process"/>
    <property type="evidence" value="ECO:0007669"/>
    <property type="project" value="InterPro"/>
</dbReference>